<organism evidence="8 9">
    <name type="scientific">Vanrija pseudolonga</name>
    <dbReference type="NCBI Taxonomy" id="143232"/>
    <lineage>
        <taxon>Eukaryota</taxon>
        <taxon>Fungi</taxon>
        <taxon>Dikarya</taxon>
        <taxon>Basidiomycota</taxon>
        <taxon>Agaricomycotina</taxon>
        <taxon>Tremellomycetes</taxon>
        <taxon>Trichosporonales</taxon>
        <taxon>Trichosporonaceae</taxon>
        <taxon>Vanrija</taxon>
    </lineage>
</organism>
<dbReference type="CDD" id="cd04730">
    <property type="entry name" value="NPD_like"/>
    <property type="match status" value="1"/>
</dbReference>
<evidence type="ECO:0000256" key="1">
    <source>
        <dbReference type="ARBA" id="ARBA00001917"/>
    </source>
</evidence>
<dbReference type="InterPro" id="IPR004136">
    <property type="entry name" value="NMO"/>
</dbReference>
<evidence type="ECO:0000256" key="6">
    <source>
        <dbReference type="ARBA" id="ARBA00023002"/>
    </source>
</evidence>
<keyword evidence="6" id="KW-0560">Oxidoreductase</keyword>
<comment type="cofactor">
    <cofactor evidence="1">
        <name>FMN</name>
        <dbReference type="ChEBI" id="CHEBI:58210"/>
    </cofactor>
</comment>
<dbReference type="Proteomes" id="UP000827549">
    <property type="component" value="Chromosome 7"/>
</dbReference>
<keyword evidence="5" id="KW-0547">Nucleotide-binding</keyword>
<dbReference type="PANTHER" id="PTHR42747">
    <property type="entry name" value="NITRONATE MONOOXYGENASE-RELATED"/>
    <property type="match status" value="1"/>
</dbReference>
<evidence type="ECO:0000256" key="4">
    <source>
        <dbReference type="ARBA" id="ARBA00022643"/>
    </source>
</evidence>
<evidence type="ECO:0000313" key="9">
    <source>
        <dbReference type="Proteomes" id="UP000827549"/>
    </source>
</evidence>
<accession>A0AAF0YES6</accession>
<dbReference type="EMBL" id="CP086720">
    <property type="protein sequence ID" value="WOO85405.1"/>
    <property type="molecule type" value="Genomic_DNA"/>
</dbReference>
<dbReference type="InterPro" id="IPR013785">
    <property type="entry name" value="Aldolase_TIM"/>
</dbReference>
<gene>
    <name evidence="8" type="primary">SSP1854_1</name>
    <name evidence="8" type="ORF">LOC62_07G008904</name>
</gene>
<evidence type="ECO:0000256" key="3">
    <source>
        <dbReference type="ARBA" id="ARBA00022630"/>
    </source>
</evidence>
<evidence type="ECO:0000256" key="7">
    <source>
        <dbReference type="ARBA" id="ARBA00023033"/>
    </source>
</evidence>
<reference evidence="8" key="1">
    <citation type="submission" date="2023-10" db="EMBL/GenBank/DDBJ databases">
        <authorList>
            <person name="Noh H."/>
        </authorList>
    </citation>
    <scope>NUCLEOTIDE SEQUENCE</scope>
    <source>
        <strain evidence="8">DUCC4014</strain>
    </source>
</reference>
<dbReference type="RefSeq" id="XP_062631431.1">
    <property type="nucleotide sequence ID" value="XM_062775447.1"/>
</dbReference>
<keyword evidence="3" id="KW-0285">Flavoprotein</keyword>
<dbReference type="PANTHER" id="PTHR42747:SF3">
    <property type="entry name" value="NITRONATE MONOOXYGENASE-RELATED"/>
    <property type="match status" value="1"/>
</dbReference>
<dbReference type="AlphaFoldDB" id="A0AAF0YES6"/>
<evidence type="ECO:0000313" key="8">
    <source>
        <dbReference type="EMBL" id="WOO85405.1"/>
    </source>
</evidence>
<dbReference type="Gene3D" id="3.20.20.70">
    <property type="entry name" value="Aldolase class I"/>
    <property type="match status" value="1"/>
</dbReference>
<dbReference type="Pfam" id="PF03060">
    <property type="entry name" value="NMO"/>
    <property type="match status" value="1"/>
</dbReference>
<dbReference type="FunFam" id="3.20.20.70:FF:000154">
    <property type="entry name" value="Probable nitronate monooxygenase"/>
    <property type="match status" value="1"/>
</dbReference>
<dbReference type="SUPFAM" id="SSF51412">
    <property type="entry name" value="Inosine monophosphate dehydrogenase (IMPDH)"/>
    <property type="match status" value="1"/>
</dbReference>
<dbReference type="GO" id="GO:0018580">
    <property type="term" value="F:nitronate monooxygenase activity"/>
    <property type="evidence" value="ECO:0007669"/>
    <property type="project" value="InterPro"/>
</dbReference>
<proteinExistence type="inferred from homology"/>
<protein>
    <submittedName>
        <fullName evidence="8">Nitronate monooxygenase</fullName>
    </submittedName>
</protein>
<keyword evidence="4" id="KW-0288">FMN</keyword>
<evidence type="ECO:0000256" key="5">
    <source>
        <dbReference type="ARBA" id="ARBA00022741"/>
    </source>
</evidence>
<keyword evidence="7 8" id="KW-0503">Monooxygenase</keyword>
<dbReference type="GeneID" id="87812068"/>
<keyword evidence="9" id="KW-1185">Reference proteome</keyword>
<sequence length="366" mass="37805">MSKHNLIKRLGLQHPIIQAPMAGTATPALAAAVSNAGGLGSISIANFDAPTARKNIQALKALTDKPFNINVFVHVEGVHDAARESAWLDFLRPEFERYGAAPPAEIKNIMPTFYANEAVAQVLVEERPPVVSFHFGIPPPATIKALKDAGSVLFATATSVAEGKLLEAAGIDAIVAQGVEAGGHRGVMDPAAPDDELTTAALTRQLVKHTGLPVIAAGGIMDGAGIAAYLDLGAEAAQLGTAFIACPESAADDGYRAALGGDPAFHTRLVPIISGRAARSMTTNWVKLAQGEHALGPVTDFPAYPIAYDAAKALIAAAKAKGDFGWGAYWAGQGAPLSRGKVPAAELYAQLVAELTAARQASASKL</sequence>
<dbReference type="GO" id="GO:0000166">
    <property type="term" value="F:nucleotide binding"/>
    <property type="evidence" value="ECO:0007669"/>
    <property type="project" value="UniProtKB-KW"/>
</dbReference>
<name>A0AAF0YES6_9TREE</name>
<comment type="similarity">
    <text evidence="2">Belongs to the nitronate monooxygenase family. NMO class I subfamily.</text>
</comment>
<evidence type="ECO:0000256" key="2">
    <source>
        <dbReference type="ARBA" id="ARBA00009881"/>
    </source>
</evidence>